<protein>
    <recommendedName>
        <fullName evidence="3">Reverse transcriptase Ty1/copia-type domain-containing protein</fullName>
    </recommendedName>
</protein>
<dbReference type="Proteomes" id="UP000467840">
    <property type="component" value="Chromosome 11"/>
</dbReference>
<dbReference type="PANTHER" id="PTHR11439">
    <property type="entry name" value="GAG-POL-RELATED RETROTRANSPOSON"/>
    <property type="match status" value="1"/>
</dbReference>
<evidence type="ECO:0008006" key="3">
    <source>
        <dbReference type="Google" id="ProtNLM"/>
    </source>
</evidence>
<dbReference type="EMBL" id="JAAGAX010000002">
    <property type="protein sequence ID" value="KAF2322363.1"/>
    <property type="molecule type" value="Genomic_DNA"/>
</dbReference>
<comment type="caution">
    <text evidence="1">The sequence shown here is derived from an EMBL/GenBank/DDBJ whole genome shotgun (WGS) entry which is preliminary data.</text>
</comment>
<dbReference type="CDD" id="cd09272">
    <property type="entry name" value="RNase_HI_RT_Ty1"/>
    <property type="match status" value="1"/>
</dbReference>
<sequence length="265" mass="31005">MLHAKNVPPHFWAKCMKTTAHVINRLPYAILGFESSFEKLRKKKLVVSHFIYLVVHVTFSYQTIYVETLIKRQSNAYLLDSKKIEEKLQERLGEQPTDENAQPYEDIIELENDSNEERPLSKMKSSWKIGVYQKEEERPSQIEDYHMEEISQRPLRRFMQKPKKLHLDVTRRILQYIKGTADYGIFYKKGSTCELQGYCDVDYAGNLDIRRSTTRYVFNFGSGAISWCSKRQPAVSLSSTEAEYRAVAMAAQECAWLIQLLKDLR</sequence>
<organism evidence="1 2">
    <name type="scientific">Hevea brasiliensis</name>
    <name type="common">Para rubber tree</name>
    <name type="synonym">Siphonia brasiliensis</name>
    <dbReference type="NCBI Taxonomy" id="3981"/>
    <lineage>
        <taxon>Eukaryota</taxon>
        <taxon>Viridiplantae</taxon>
        <taxon>Streptophyta</taxon>
        <taxon>Embryophyta</taxon>
        <taxon>Tracheophyta</taxon>
        <taxon>Spermatophyta</taxon>
        <taxon>Magnoliopsida</taxon>
        <taxon>eudicotyledons</taxon>
        <taxon>Gunneridae</taxon>
        <taxon>Pentapetalae</taxon>
        <taxon>rosids</taxon>
        <taxon>fabids</taxon>
        <taxon>Malpighiales</taxon>
        <taxon>Euphorbiaceae</taxon>
        <taxon>Crotonoideae</taxon>
        <taxon>Micrandreae</taxon>
        <taxon>Hevea</taxon>
    </lineage>
</organism>
<name>A0A6A6NCL6_HEVBR</name>
<dbReference type="AlphaFoldDB" id="A0A6A6NCL6"/>
<dbReference type="PANTHER" id="PTHR11439:SF475">
    <property type="entry name" value="CYSTEINE-RICH RLK (RECEPTOR-LIKE PROTEIN KINASE) 8"/>
    <property type="match status" value="1"/>
</dbReference>
<reference evidence="1 2" key="1">
    <citation type="journal article" date="2020" name="Mol. Plant">
        <title>The Chromosome-Based Rubber Tree Genome Provides New Insights into Spurge Genome Evolution and Rubber Biosynthesis.</title>
        <authorList>
            <person name="Liu J."/>
            <person name="Shi C."/>
            <person name="Shi C.C."/>
            <person name="Li W."/>
            <person name="Zhang Q.J."/>
            <person name="Zhang Y."/>
            <person name="Li K."/>
            <person name="Lu H.F."/>
            <person name="Shi C."/>
            <person name="Zhu S.T."/>
            <person name="Xiao Z.Y."/>
            <person name="Nan H."/>
            <person name="Yue Y."/>
            <person name="Zhu X.G."/>
            <person name="Wu Y."/>
            <person name="Hong X.N."/>
            <person name="Fan G.Y."/>
            <person name="Tong Y."/>
            <person name="Zhang D."/>
            <person name="Mao C.L."/>
            <person name="Liu Y.L."/>
            <person name="Hao S.J."/>
            <person name="Liu W.Q."/>
            <person name="Lv M.Q."/>
            <person name="Zhang H.B."/>
            <person name="Liu Y."/>
            <person name="Hu-Tang G.R."/>
            <person name="Wang J.P."/>
            <person name="Wang J.H."/>
            <person name="Sun Y.H."/>
            <person name="Ni S.B."/>
            <person name="Chen W.B."/>
            <person name="Zhang X.C."/>
            <person name="Jiao Y.N."/>
            <person name="Eichler E.E."/>
            <person name="Li G.H."/>
            <person name="Liu X."/>
            <person name="Gao L.Z."/>
        </authorList>
    </citation>
    <scope>NUCLEOTIDE SEQUENCE [LARGE SCALE GENOMIC DNA]</scope>
    <source>
        <strain evidence="2">cv. GT1</strain>
        <tissue evidence="1">Leaf</tissue>
    </source>
</reference>
<keyword evidence="2" id="KW-1185">Reference proteome</keyword>
<accession>A0A6A6NCL6</accession>
<proteinExistence type="predicted"/>
<evidence type="ECO:0000313" key="2">
    <source>
        <dbReference type="Proteomes" id="UP000467840"/>
    </source>
</evidence>
<gene>
    <name evidence="1" type="ORF">GH714_012926</name>
</gene>
<evidence type="ECO:0000313" key="1">
    <source>
        <dbReference type="EMBL" id="KAF2322363.1"/>
    </source>
</evidence>